<comment type="caution">
    <text evidence="4">The sequence shown here is derived from an EMBL/GenBank/DDBJ whole genome shotgun (WGS) entry which is preliminary data.</text>
</comment>
<dbReference type="CDD" id="cd02696">
    <property type="entry name" value="MurNAc-LAA"/>
    <property type="match status" value="1"/>
</dbReference>
<evidence type="ECO:0000313" key="5">
    <source>
        <dbReference type="Proteomes" id="UP000432715"/>
    </source>
</evidence>
<evidence type="ECO:0000313" key="4">
    <source>
        <dbReference type="EMBL" id="KAB3529610.1"/>
    </source>
</evidence>
<dbReference type="SMART" id="SM00646">
    <property type="entry name" value="Ami_3"/>
    <property type="match status" value="1"/>
</dbReference>
<dbReference type="InterPro" id="IPR012854">
    <property type="entry name" value="Cu_amine_oxidase-like_N"/>
</dbReference>
<dbReference type="Gene3D" id="2.60.40.3500">
    <property type="match status" value="2"/>
</dbReference>
<protein>
    <submittedName>
        <fullName evidence="4">AMIN domain-containing protein</fullName>
    </submittedName>
</protein>
<dbReference type="PANTHER" id="PTHR30404">
    <property type="entry name" value="N-ACETYLMURAMOYL-L-ALANINE AMIDASE"/>
    <property type="match status" value="1"/>
</dbReference>
<dbReference type="AlphaFoldDB" id="A0A6I0EWF9"/>
<dbReference type="OrthoDB" id="9806267at2"/>
<proteinExistence type="predicted"/>
<dbReference type="InterPro" id="IPR021731">
    <property type="entry name" value="AMIN_dom"/>
</dbReference>
<dbReference type="Gene3D" id="3.30.457.10">
    <property type="entry name" value="Copper amine oxidase-like, N-terminal domain"/>
    <property type="match status" value="1"/>
</dbReference>
<evidence type="ECO:0000256" key="2">
    <source>
        <dbReference type="SAM" id="MobiDB-lite"/>
    </source>
</evidence>
<organism evidence="4 5">
    <name type="scientific">Alkaliphilus pronyensis</name>
    <dbReference type="NCBI Taxonomy" id="1482732"/>
    <lineage>
        <taxon>Bacteria</taxon>
        <taxon>Bacillati</taxon>
        <taxon>Bacillota</taxon>
        <taxon>Clostridia</taxon>
        <taxon>Peptostreptococcales</taxon>
        <taxon>Natronincolaceae</taxon>
        <taxon>Alkaliphilus</taxon>
    </lineage>
</organism>
<feature type="domain" description="MurNAc-LAA" evidence="3">
    <location>
        <begin position="591"/>
        <end position="708"/>
    </location>
</feature>
<dbReference type="InterPro" id="IPR036582">
    <property type="entry name" value="Mao_N_sf"/>
</dbReference>
<gene>
    <name evidence="4" type="ORF">F8154_14535</name>
</gene>
<name>A0A6I0EWF9_9FIRM</name>
<dbReference type="InterPro" id="IPR002508">
    <property type="entry name" value="MurNAc-LAA_cat"/>
</dbReference>
<evidence type="ECO:0000259" key="3">
    <source>
        <dbReference type="SMART" id="SM00646"/>
    </source>
</evidence>
<accession>A0A6I0EWF9</accession>
<dbReference type="GO" id="GO:0009253">
    <property type="term" value="P:peptidoglycan catabolic process"/>
    <property type="evidence" value="ECO:0007669"/>
    <property type="project" value="InterPro"/>
</dbReference>
<sequence length="716" mass="81656">MLKRVLMIILIFCIFTLSITYGSPATTMKTVTMTMDGKNISFNTVNLKLNNQLIESDVPPVLLNDRTLVPLRAIIENIDAEIDWDGEKREVIVNTDDKEIVLKIDSDIANVNGVEKSLPDGVPAKLINSRTMVPIRFVAEEIGMEIEWEAATWTVLLTEVATTSPDSSGNENTEEVEENTNEQEEANDIEGKEVELENVYVTKKGLPEVRIKLSQEADYDEIKLIQPTRLVFDLKDTKLTLLGDHFIEKQNMLTIPVNKGGIKELRLAQFNKDPYVTRVVLEVENNVTHRVYFDKETSEMVISFVNYVTEINTEIYNTKEIVVIEGNNVENYNVMRLSNPERLVVDIMDAYIDTPDGHYSIKVDGRVAKNIRVSQFVPDDFYEPDDKIVRVVIDLQDKEEYEDFDFEIKDKCLWVHLEGKPYQSMTYEAKGFTNSTITFKGTNVTRYTVNRNGNSDTLDIIVPKNNIKPEYSSIEINDYLIKNITVTDISKSNYLFQIELHEDVEHLVASTQKESKNLVINLKNTNKYKELLVVIDPGHGGQDPGACPNILKESDVVLDISQRLNKLLTEEGFRTYMTRDTDVKVDLRERAAVANQLAADLFVSIHANSAPNPDADGIENLYYPSEEFAEDNRDNKRLAETFQKTMVKMLDATNRRLLPKEKIVVLRETKMPSVLTEVGFLSNKQEEAKLATEEYRQKVAEALLESIIIYFEEGKK</sequence>
<dbReference type="InterPro" id="IPR050695">
    <property type="entry name" value="N-acetylmuramoyl_amidase_3"/>
</dbReference>
<evidence type="ECO:0000256" key="1">
    <source>
        <dbReference type="ARBA" id="ARBA00022801"/>
    </source>
</evidence>
<dbReference type="Proteomes" id="UP000432715">
    <property type="component" value="Unassembled WGS sequence"/>
</dbReference>
<dbReference type="Gene3D" id="3.40.630.40">
    <property type="entry name" value="Zn-dependent exopeptidases"/>
    <property type="match status" value="1"/>
</dbReference>
<dbReference type="EMBL" id="WBZC01000082">
    <property type="protein sequence ID" value="KAB3529610.1"/>
    <property type="molecule type" value="Genomic_DNA"/>
</dbReference>
<dbReference type="Pfam" id="PF01520">
    <property type="entry name" value="Amidase_3"/>
    <property type="match status" value="1"/>
</dbReference>
<reference evidence="4 5" key="1">
    <citation type="submission" date="2019-10" db="EMBL/GenBank/DDBJ databases">
        <title>Alkaliphilus serpentinus sp. nov. and Alkaliphilus pronyensis sp. nov., two novel anaerobic alkaliphilic species isolated from the serpentinized-hosted hydrothermal field of the Prony Bay (New Caledonia).</title>
        <authorList>
            <person name="Postec A."/>
        </authorList>
    </citation>
    <scope>NUCLEOTIDE SEQUENCE [LARGE SCALE GENOMIC DNA]</scope>
    <source>
        <strain evidence="4 5">LacV</strain>
    </source>
</reference>
<keyword evidence="5" id="KW-1185">Reference proteome</keyword>
<dbReference type="SUPFAM" id="SSF53187">
    <property type="entry name" value="Zn-dependent exopeptidases"/>
    <property type="match status" value="1"/>
</dbReference>
<dbReference type="RefSeq" id="WP_151862339.1">
    <property type="nucleotide sequence ID" value="NZ_WBZC01000082.1"/>
</dbReference>
<keyword evidence="1" id="KW-0378">Hydrolase</keyword>
<dbReference type="PANTHER" id="PTHR30404:SF0">
    <property type="entry name" value="N-ACETYLMURAMOYL-L-ALANINE AMIDASE AMIC"/>
    <property type="match status" value="1"/>
</dbReference>
<feature type="region of interest" description="Disordered" evidence="2">
    <location>
        <begin position="162"/>
        <end position="191"/>
    </location>
</feature>
<dbReference type="Pfam" id="PF11741">
    <property type="entry name" value="AMIN"/>
    <property type="match status" value="2"/>
</dbReference>
<dbReference type="GO" id="GO:0030288">
    <property type="term" value="C:outer membrane-bounded periplasmic space"/>
    <property type="evidence" value="ECO:0007669"/>
    <property type="project" value="TreeGrafter"/>
</dbReference>
<feature type="compositionally biased region" description="Acidic residues" evidence="2">
    <location>
        <begin position="172"/>
        <end position="188"/>
    </location>
</feature>
<dbReference type="GO" id="GO:0008745">
    <property type="term" value="F:N-acetylmuramoyl-L-alanine amidase activity"/>
    <property type="evidence" value="ECO:0007669"/>
    <property type="project" value="InterPro"/>
</dbReference>
<dbReference type="Pfam" id="PF07833">
    <property type="entry name" value="Cu_amine_oxidN1"/>
    <property type="match status" value="1"/>
</dbReference>
<dbReference type="SUPFAM" id="SSF55383">
    <property type="entry name" value="Copper amine oxidase, domain N"/>
    <property type="match status" value="1"/>
</dbReference>